<evidence type="ECO:0000313" key="2">
    <source>
        <dbReference type="Proteomes" id="UP000694426"/>
    </source>
</evidence>
<reference evidence="1" key="2">
    <citation type="submission" date="2025-09" db="UniProtKB">
        <authorList>
            <consortium name="Ensembl"/>
        </authorList>
    </citation>
    <scope>IDENTIFICATION</scope>
</reference>
<sequence>QDLALHKILQSALSIQSYCRGPSCCGVVDPLGPLMPQWVPQGPSFRGGCLGAPHAVVWWVPQGPSCHGGCHSAPHAVVWWVPQGPSCHGGCLRAPHTTVGASGPLTPRWVPQGPSQHSGCLGARHGVPLQGWRLNHLPGQPIPMPNNPFSKGVFPNIQPKPPLAHVGEQTNPHLSTASFKVPIESDEVSREPPLLQAEQPQLPQPLLVRLVLQTPHQLRCPSLDNNNKNNIMYFLNCRKWSEKVGNWD</sequence>
<keyword evidence="2" id="KW-1185">Reference proteome</keyword>
<evidence type="ECO:0000313" key="1">
    <source>
        <dbReference type="Ensembl" id="ENSABRP00000018167.1"/>
    </source>
</evidence>
<dbReference type="Ensembl" id="ENSABRT00000025665.1">
    <property type="protein sequence ID" value="ENSABRP00000018167.1"/>
    <property type="gene ID" value="ENSABRG00000015642.1"/>
</dbReference>
<protein>
    <submittedName>
        <fullName evidence="1">Uncharacterized protein</fullName>
    </submittedName>
</protein>
<name>A0A8B9CFN3_9AVES</name>
<dbReference type="AlphaFoldDB" id="A0A8B9CFN3"/>
<proteinExistence type="predicted"/>
<reference evidence="1" key="1">
    <citation type="submission" date="2025-08" db="UniProtKB">
        <authorList>
            <consortium name="Ensembl"/>
        </authorList>
    </citation>
    <scope>IDENTIFICATION</scope>
</reference>
<organism evidence="1 2">
    <name type="scientific">Anser brachyrhynchus</name>
    <name type="common">Pink-footed goose</name>
    <dbReference type="NCBI Taxonomy" id="132585"/>
    <lineage>
        <taxon>Eukaryota</taxon>
        <taxon>Metazoa</taxon>
        <taxon>Chordata</taxon>
        <taxon>Craniata</taxon>
        <taxon>Vertebrata</taxon>
        <taxon>Euteleostomi</taxon>
        <taxon>Archelosauria</taxon>
        <taxon>Archosauria</taxon>
        <taxon>Dinosauria</taxon>
        <taxon>Saurischia</taxon>
        <taxon>Theropoda</taxon>
        <taxon>Coelurosauria</taxon>
        <taxon>Aves</taxon>
        <taxon>Neognathae</taxon>
        <taxon>Galloanserae</taxon>
        <taxon>Anseriformes</taxon>
        <taxon>Anatidae</taxon>
        <taxon>Anserinae</taxon>
        <taxon>Anser</taxon>
    </lineage>
</organism>
<accession>A0A8B9CFN3</accession>
<dbReference type="Proteomes" id="UP000694426">
    <property type="component" value="Unplaced"/>
</dbReference>